<feature type="signal peptide" evidence="1">
    <location>
        <begin position="1"/>
        <end position="26"/>
    </location>
</feature>
<gene>
    <name evidence="2" type="ORF">TL16_g06661</name>
</gene>
<keyword evidence="1" id="KW-0732">Signal</keyword>
<feature type="chain" id="PRO_5040731803" evidence="1">
    <location>
        <begin position="27"/>
        <end position="479"/>
    </location>
</feature>
<evidence type="ECO:0000313" key="2">
    <source>
        <dbReference type="EMBL" id="GMH75130.1"/>
    </source>
</evidence>
<dbReference type="Proteomes" id="UP001162640">
    <property type="component" value="Unassembled WGS sequence"/>
</dbReference>
<organism evidence="2 3">
    <name type="scientific">Triparma laevis f. inornata</name>
    <dbReference type="NCBI Taxonomy" id="1714386"/>
    <lineage>
        <taxon>Eukaryota</taxon>
        <taxon>Sar</taxon>
        <taxon>Stramenopiles</taxon>
        <taxon>Ochrophyta</taxon>
        <taxon>Bolidophyceae</taxon>
        <taxon>Parmales</taxon>
        <taxon>Triparmaceae</taxon>
        <taxon>Triparma</taxon>
    </lineage>
</organism>
<evidence type="ECO:0000313" key="3">
    <source>
        <dbReference type="Proteomes" id="UP001162640"/>
    </source>
</evidence>
<accession>A0A9W7AWE0</accession>
<name>A0A9W7AWE0_9STRA</name>
<sequence>MATSATSFPLILSLLLALLLASPVKCSVTTLDASDSEVWSELTTAWDSVLPASVFKEVKEECDRFNSLGDVYDLGDMKFGKKSTNWLAMSEGEESAEPRNFIEYAIHQFYELAIPEQFYGDNYNIKHYNELKRYTKSDIQGAEWWIQARSGKEGIGFHYDKDEAYASNYMTMSFPIISTITYLTDAGAPTLILNQTSLDGSLEFPEVPHEGFLSYPKSNRHVIFRGDLNHGVSKTLSLDVDTPNSRVTLLVNWWMRKPMEPNCMVFTDALAKKAGFVYPEKVAKAVRKATNPGPNKVNSESTPFLNITDPKSKNTKLYSRHMERFPPNDGFHYDMPRIKDLVAHTLYAVNWSWEHVFGTVGMLDLWNQNQISSLFRIVEPKLIVFVHDDRDLESPTGINWWLQPLAKRYQSRIKTYTATTEKAQNAWGEFGIIEKDLPIAVMHDTKTNRKLVLERGAVFGEDKVEELMKKFLSESSDEL</sequence>
<dbReference type="EMBL" id="BLQM01000203">
    <property type="protein sequence ID" value="GMH75130.1"/>
    <property type="molecule type" value="Genomic_DNA"/>
</dbReference>
<dbReference type="AlphaFoldDB" id="A0A9W7AWE0"/>
<evidence type="ECO:0000256" key="1">
    <source>
        <dbReference type="SAM" id="SignalP"/>
    </source>
</evidence>
<comment type="caution">
    <text evidence="2">The sequence shown here is derived from an EMBL/GenBank/DDBJ whole genome shotgun (WGS) entry which is preliminary data.</text>
</comment>
<protein>
    <submittedName>
        <fullName evidence="2">Uncharacterized protein</fullName>
    </submittedName>
</protein>
<dbReference type="Gene3D" id="3.40.30.10">
    <property type="entry name" value="Glutaredoxin"/>
    <property type="match status" value="1"/>
</dbReference>
<proteinExistence type="predicted"/>
<reference evidence="3" key="1">
    <citation type="journal article" date="2023" name="Commun. Biol.">
        <title>Genome analysis of Parmales, the sister group of diatoms, reveals the evolutionary specialization of diatoms from phago-mixotrophs to photoautotrophs.</title>
        <authorList>
            <person name="Ban H."/>
            <person name="Sato S."/>
            <person name="Yoshikawa S."/>
            <person name="Yamada K."/>
            <person name="Nakamura Y."/>
            <person name="Ichinomiya M."/>
            <person name="Sato N."/>
            <person name="Blanc-Mathieu R."/>
            <person name="Endo H."/>
            <person name="Kuwata A."/>
            <person name="Ogata H."/>
        </authorList>
    </citation>
    <scope>NUCLEOTIDE SEQUENCE [LARGE SCALE GENOMIC DNA]</scope>
</reference>